<feature type="domain" description="Conserved Oligomeric Golgi complex subunit 6 C-terminal" evidence="14">
    <location>
        <begin position="530"/>
        <end position="1032"/>
    </location>
</feature>
<evidence type="ECO:0000256" key="6">
    <source>
        <dbReference type="ARBA" id="ARBA00023034"/>
    </source>
</evidence>
<dbReference type="GO" id="GO:0006891">
    <property type="term" value="P:intra-Golgi vesicle-mediated transport"/>
    <property type="evidence" value="ECO:0007669"/>
    <property type="project" value="UniProtKB-UniRule"/>
</dbReference>
<accession>A0A177EVT5</accession>
<dbReference type="GO" id="GO:0017119">
    <property type="term" value="C:Golgi transport complex"/>
    <property type="evidence" value="ECO:0007669"/>
    <property type="project" value="UniProtKB-UniRule"/>
</dbReference>
<feature type="compositionally biased region" description="Low complexity" evidence="11">
    <location>
        <begin position="1005"/>
        <end position="1015"/>
    </location>
</feature>
<dbReference type="AlphaFoldDB" id="A0A177EVT5"/>
<evidence type="ECO:0000256" key="8">
    <source>
        <dbReference type="ARBA" id="ARBA00031348"/>
    </source>
</evidence>
<comment type="subunit">
    <text evidence="10">Component of the conserved oligomeric Golgi complex.</text>
</comment>
<name>A0A177EVT5_9EURO</name>
<protein>
    <recommendedName>
        <fullName evidence="3 10">Conserved oligomeric Golgi complex subunit 6</fullName>
        <shortName evidence="10">COG complex subunit 6</shortName>
    </recommendedName>
    <alternativeName>
        <fullName evidence="8 10">Component of oligomeric Golgi complex 6</fullName>
    </alternativeName>
</protein>
<dbReference type="OrthoDB" id="272987at2759"/>
<evidence type="ECO:0000256" key="11">
    <source>
        <dbReference type="SAM" id="MobiDB-lite"/>
    </source>
</evidence>
<evidence type="ECO:0000313" key="16">
    <source>
        <dbReference type="Proteomes" id="UP000077002"/>
    </source>
</evidence>
<feature type="domain" description="Alpha/beta hydrolase fold-3" evidence="13">
    <location>
        <begin position="79"/>
        <end position="293"/>
    </location>
</feature>
<dbReference type="RefSeq" id="XP_022508099.1">
    <property type="nucleotide sequence ID" value="XM_022659616.1"/>
</dbReference>
<dbReference type="InterPro" id="IPR048368">
    <property type="entry name" value="COG6_N"/>
</dbReference>
<keyword evidence="6 10" id="KW-0333">Golgi apparatus</keyword>
<evidence type="ECO:0000313" key="15">
    <source>
        <dbReference type="EMBL" id="OAG36147.1"/>
    </source>
</evidence>
<dbReference type="Pfam" id="PF20653">
    <property type="entry name" value="COG6_C"/>
    <property type="match status" value="1"/>
</dbReference>
<feature type="region of interest" description="Disordered" evidence="11">
    <location>
        <begin position="678"/>
        <end position="706"/>
    </location>
</feature>
<gene>
    <name evidence="15" type="ORF">AYO21_09687</name>
</gene>
<evidence type="ECO:0000256" key="5">
    <source>
        <dbReference type="ARBA" id="ARBA00022927"/>
    </source>
</evidence>
<evidence type="ECO:0000256" key="3">
    <source>
        <dbReference type="ARBA" id="ARBA00020973"/>
    </source>
</evidence>
<dbReference type="SUPFAM" id="SSF53474">
    <property type="entry name" value="alpha/beta-Hydrolases"/>
    <property type="match status" value="1"/>
</dbReference>
<comment type="function">
    <text evidence="10">Acts as component of the peripheral membrane COG complex that is involved in intra-Golgi protein trafficking. COG is located at the cis-Golgi, and regulates tethering of retrograde intra-Golgi vesicles and possibly a number of other membrane trafficking events.</text>
</comment>
<sequence length="1060" mass="116188">MAYAQSWLDLEKSLGGRTVMSGTPEEIRAQYDQLVALLLPQLPPPSDAVESKDGEVEGIKYRLYTPKEAAKSGPLPVAIWTHGGGWMTGDLNSDDLLCRVVAEAVPSIVISIDYRLAPEHKVPTQLQDCLTVYKWARQNAASYGGDPNKFYTVGGSAGGALALQIANRLVKDPSKRDGIKGVAAVVPCTLHWDNVPEEYKGIYKAYEENKEGVPIIDKTSMQIFYEHAGADPKDSDIFTALATDNHANFPPTYFVSCEKDPLRDDAYVMEAALKKAGVPTKHDHYKGLPHYFWIFPSVPEGQQFVANLIGGIKWLVSQIADGFTSASGLDSPVTPGGAGADVLPSSKRSTALTAKLTSVLSASYADYETRDALRLLDERGVRNDEDTRRNLKANAQKEVIDCNAQIVDDFGVVAEQLKRVGALLATLNTTCESMRTHILAAKQESAPTLEEFSTLMTRKRETEVKESLLTAFTSHFLISNQDLNILTSSAEPLDERFFSILARCKQIHKDCEFLLGYNSSPSGEEEGTSRLGLELLEQTTRNLDAAFKKLYNWIQREFKTLDLEDPNISGSIRRALRVLSERPSLFQNCLDFFAEARRATLAEAFHEALTGSGHHGGAATKAIEFSTHEPLRYIGDMLAWVHSAAVSEKEALEGLFVSDAEEISRGLSAGKATDPWARISSGRQRRASSASSSDAEKEDGDEQPVFDGRKALSELISRNLSLVCQTLQSRIDVAVRTSGDPVLMFKTFNLLDFYRGIFSKLLGQDSTLARLIQTLQSSTLAQFEQAMEEETTTAIASMDSEPPRDLTPPVFLATALRQFNDVCQARGPQMTEPELERLFTSMLSGILAACAESATNLADVRRASIYKINYLTALKATLANISAHVPPARIPLEKAAREIQTVRDQLVEFVTSTFLEFSGVAELMQEIDSRRGQGPKARRAWLLQNLDEAAQRLDAFLSSALMDAQEAMKPLFDRPLAQDVVAEAVEKFCSEYDDLEGMLEMVDTETSVSASASAGEGDGDDGDDDDQRSEDQGDKSATGPVGSVRESYPRTGAEVRALLS</sequence>
<keyword evidence="5 10" id="KW-0653">Protein transport</keyword>
<evidence type="ECO:0000256" key="4">
    <source>
        <dbReference type="ARBA" id="ARBA00022448"/>
    </source>
</evidence>
<dbReference type="GO" id="GO:0015031">
    <property type="term" value="P:protein transport"/>
    <property type="evidence" value="ECO:0007669"/>
    <property type="project" value="UniProtKB-KW"/>
</dbReference>
<evidence type="ECO:0000259" key="12">
    <source>
        <dbReference type="Pfam" id="PF06419"/>
    </source>
</evidence>
<dbReference type="InterPro" id="IPR029058">
    <property type="entry name" value="AB_hydrolase_fold"/>
</dbReference>
<dbReference type="PANTHER" id="PTHR21506">
    <property type="entry name" value="COMPONENT OF OLIGOMERIC GOLGI COMPLEX 6"/>
    <property type="match status" value="1"/>
</dbReference>
<keyword evidence="16" id="KW-1185">Reference proteome</keyword>
<evidence type="ECO:0000256" key="9">
    <source>
        <dbReference type="ARBA" id="ARBA00043873"/>
    </source>
</evidence>
<keyword evidence="7 10" id="KW-0472">Membrane</keyword>
<dbReference type="Pfam" id="PF07859">
    <property type="entry name" value="Abhydrolase_3"/>
    <property type="match status" value="1"/>
</dbReference>
<evidence type="ECO:0000256" key="2">
    <source>
        <dbReference type="ARBA" id="ARBA00011023"/>
    </source>
</evidence>
<dbReference type="Pfam" id="PF06419">
    <property type="entry name" value="COG6_N"/>
    <property type="match status" value="1"/>
</dbReference>
<dbReference type="Proteomes" id="UP000077002">
    <property type="component" value="Unassembled WGS sequence"/>
</dbReference>
<evidence type="ECO:0000256" key="1">
    <source>
        <dbReference type="ARBA" id="ARBA00004395"/>
    </source>
</evidence>
<dbReference type="InterPro" id="IPR048369">
    <property type="entry name" value="COG6_C"/>
</dbReference>
<evidence type="ECO:0000259" key="13">
    <source>
        <dbReference type="Pfam" id="PF07859"/>
    </source>
</evidence>
<feature type="compositionally biased region" description="Low complexity" evidence="11">
    <location>
        <begin position="678"/>
        <end position="693"/>
    </location>
</feature>
<evidence type="ECO:0000256" key="7">
    <source>
        <dbReference type="ARBA" id="ARBA00023136"/>
    </source>
</evidence>
<organism evidence="15 16">
    <name type="scientific">Fonsecaea monophora</name>
    <dbReference type="NCBI Taxonomy" id="254056"/>
    <lineage>
        <taxon>Eukaryota</taxon>
        <taxon>Fungi</taxon>
        <taxon>Dikarya</taxon>
        <taxon>Ascomycota</taxon>
        <taxon>Pezizomycotina</taxon>
        <taxon>Eurotiomycetes</taxon>
        <taxon>Chaetothyriomycetidae</taxon>
        <taxon>Chaetothyriales</taxon>
        <taxon>Herpotrichiellaceae</taxon>
        <taxon>Fonsecaea</taxon>
    </lineage>
</organism>
<dbReference type="GO" id="GO:0000139">
    <property type="term" value="C:Golgi membrane"/>
    <property type="evidence" value="ECO:0007669"/>
    <property type="project" value="UniProtKB-SubCell"/>
</dbReference>
<dbReference type="InterPro" id="IPR013094">
    <property type="entry name" value="AB_hydrolase_3"/>
</dbReference>
<proteinExistence type="inferred from homology"/>
<feature type="domain" description="Conserved oligomeric complex COG6 N-terminal" evidence="12">
    <location>
        <begin position="376"/>
        <end position="489"/>
    </location>
</feature>
<dbReference type="SMART" id="SM01087">
    <property type="entry name" value="COG6"/>
    <property type="match status" value="1"/>
</dbReference>
<feature type="region of interest" description="Disordered" evidence="11">
    <location>
        <begin position="1005"/>
        <end position="1060"/>
    </location>
</feature>
<dbReference type="EMBL" id="LVKK01000099">
    <property type="protein sequence ID" value="OAG36147.1"/>
    <property type="molecule type" value="Genomic_DNA"/>
</dbReference>
<comment type="function">
    <text evidence="9">Acts as a component of the peripheral membrane COG complex that is involved in intra-Golgi protein trafficking. COG is located at the cis-Golgi, and regulates tethering of retrograde intra-Golgi vesicles and possibly a number of other membrane trafficking events.</text>
</comment>
<dbReference type="PANTHER" id="PTHR21506:SF0">
    <property type="entry name" value="CONSERVED OLIGOMERIC GOLGI COMPLEX SUBUNIT 6"/>
    <property type="match status" value="1"/>
</dbReference>
<feature type="compositionally biased region" description="Acidic residues" evidence="11">
    <location>
        <begin position="1017"/>
        <end position="1028"/>
    </location>
</feature>
<dbReference type="Gene3D" id="3.40.50.1820">
    <property type="entry name" value="alpha/beta hydrolase"/>
    <property type="match status" value="1"/>
</dbReference>
<evidence type="ECO:0000256" key="10">
    <source>
        <dbReference type="RuleBase" id="RU365075"/>
    </source>
</evidence>
<dbReference type="GeneID" id="34604816"/>
<comment type="subcellular location">
    <subcellularLocation>
        <location evidence="1 10">Golgi apparatus membrane</location>
        <topology evidence="1 10">Peripheral membrane protein</topology>
    </subcellularLocation>
</comment>
<reference evidence="15 16" key="1">
    <citation type="submission" date="2016-03" db="EMBL/GenBank/DDBJ databases">
        <title>Draft genome sequence of the Fonsecaea monophora CBS 269.37.</title>
        <authorList>
            <person name="Bombassaro A."/>
            <person name="Vinicius W.A."/>
            <person name="De Hoog S."/>
            <person name="Sun J."/>
            <person name="Souza E.M."/>
            <person name="Raittz R.T."/>
            <person name="Costa F."/>
            <person name="Leao A.C."/>
            <person name="Tadra-Sfeir M.Z."/>
            <person name="Baura V."/>
            <person name="Balsanelli E."/>
            <person name="Pedrosa F.O."/>
            <person name="Moreno L.F."/>
            <person name="Steffens M.B."/>
            <person name="Xi L."/>
            <person name="Bocca A.L."/>
            <person name="Felipe M.S."/>
            <person name="Teixeira M."/>
            <person name="Telles Filho F.Q."/>
            <person name="Azevedo C.M."/>
            <person name="Gomes R."/>
            <person name="Vicente V.A."/>
        </authorList>
    </citation>
    <scope>NUCLEOTIDE SEQUENCE [LARGE SCALE GENOMIC DNA]</scope>
    <source>
        <strain evidence="15 16">CBS 269.37</strain>
    </source>
</reference>
<comment type="caution">
    <text evidence="15">The sequence shown here is derived from an EMBL/GenBank/DDBJ whole genome shotgun (WGS) entry which is preliminary data.</text>
</comment>
<evidence type="ECO:0000259" key="14">
    <source>
        <dbReference type="Pfam" id="PF20653"/>
    </source>
</evidence>
<dbReference type="GO" id="GO:0016787">
    <property type="term" value="F:hydrolase activity"/>
    <property type="evidence" value="ECO:0007669"/>
    <property type="project" value="InterPro"/>
</dbReference>
<comment type="similarity">
    <text evidence="2 10">Belongs to the COG6 family.</text>
</comment>
<keyword evidence="4 10" id="KW-0813">Transport</keyword>
<dbReference type="InterPro" id="IPR010490">
    <property type="entry name" value="COG6"/>
</dbReference>